<dbReference type="RefSeq" id="XP_070914402.1">
    <property type="nucleotide sequence ID" value="XM_071058301.1"/>
</dbReference>
<dbReference type="InterPro" id="IPR013154">
    <property type="entry name" value="ADH-like_N"/>
</dbReference>
<accession>A0ABQ0G4N1</accession>
<proteinExistence type="predicted"/>
<evidence type="ECO:0000313" key="4">
    <source>
        <dbReference type="EMBL" id="GAB1312669.1"/>
    </source>
</evidence>
<dbReference type="GeneID" id="98173624"/>
<dbReference type="Proteomes" id="UP001628179">
    <property type="component" value="Unassembled WGS sequence"/>
</dbReference>
<dbReference type="InterPro" id="IPR036291">
    <property type="entry name" value="NAD(P)-bd_dom_sf"/>
</dbReference>
<feature type="domain" description="Enoyl reductase (ER)" evidence="3">
    <location>
        <begin position="18"/>
        <end position="337"/>
    </location>
</feature>
<keyword evidence="2" id="KW-0560">Oxidoreductase</keyword>
<reference evidence="4 5" key="1">
    <citation type="submission" date="2024-09" db="EMBL/GenBank/DDBJ databases">
        <title>Itraconazole resistance in Madurella fahalii resulting from another homologue of gene encoding cytochrome P450 14-alpha sterol demethylase (CYP51).</title>
        <authorList>
            <person name="Yoshioka I."/>
            <person name="Fahal A.H."/>
            <person name="Kaneko S."/>
            <person name="Yaguchi T."/>
        </authorList>
    </citation>
    <scope>NUCLEOTIDE SEQUENCE [LARGE SCALE GENOMIC DNA]</scope>
    <source>
        <strain evidence="4 5">IFM 68171</strain>
    </source>
</reference>
<dbReference type="InterPro" id="IPR020843">
    <property type="entry name" value="ER"/>
</dbReference>
<dbReference type="Gene3D" id="3.90.180.10">
    <property type="entry name" value="Medium-chain alcohol dehydrogenases, catalytic domain"/>
    <property type="match status" value="1"/>
</dbReference>
<keyword evidence="1" id="KW-0521">NADP</keyword>
<gene>
    <name evidence="4" type="ORF">MFIFM68171_02879</name>
</gene>
<dbReference type="Pfam" id="PF13602">
    <property type="entry name" value="ADH_zinc_N_2"/>
    <property type="match status" value="1"/>
</dbReference>
<dbReference type="EMBL" id="BAAFSV010000002">
    <property type="protein sequence ID" value="GAB1312669.1"/>
    <property type="molecule type" value="Genomic_DNA"/>
</dbReference>
<keyword evidence="5" id="KW-1185">Reference proteome</keyword>
<evidence type="ECO:0000259" key="3">
    <source>
        <dbReference type="SMART" id="SM00829"/>
    </source>
</evidence>
<evidence type="ECO:0000313" key="5">
    <source>
        <dbReference type="Proteomes" id="UP001628179"/>
    </source>
</evidence>
<dbReference type="SMART" id="SM00829">
    <property type="entry name" value="PKS_ER"/>
    <property type="match status" value="1"/>
</dbReference>
<evidence type="ECO:0000256" key="2">
    <source>
        <dbReference type="ARBA" id="ARBA00023002"/>
    </source>
</evidence>
<dbReference type="Gene3D" id="3.40.50.720">
    <property type="entry name" value="NAD(P)-binding Rossmann-like Domain"/>
    <property type="match status" value="1"/>
</dbReference>
<protein>
    <submittedName>
        <fullName evidence="4">Enoyl reductase (ER) domain-containing protein</fullName>
    </submittedName>
</protein>
<sequence length="342" mass="36542">MSSHSTPTMKAIIISAFGPVENLVIRDVAVPIPTPGTARIKIRAFGINHAEMHMRRGEWAESVPISGIECVGTIDSCPGGELRPGTAVASVMGGLGRTVPGSYAEYTVARVENIVPLADPGEQPRLPWDRLAALPESYCTAWTCLFRNLGLESGHTLLIRGATSAFGRAALNLAVDAGAVVTATSRSEAKFAELRALGAADAMLEGPGLPDRLRGVGKPEKFDRILELVGNSTVVESLTLVKRHGRLCLAGWLGGLDPLKDFNPLLQMASGVHFSFFGSFVFGTPEFPLSDVPLKTIVQAVADGKFDAKPFKVFKFEDIQEAHRYMEKGLASGKMVVVVDST</sequence>
<evidence type="ECO:0000256" key="1">
    <source>
        <dbReference type="ARBA" id="ARBA00022857"/>
    </source>
</evidence>
<dbReference type="PANTHER" id="PTHR48106">
    <property type="entry name" value="QUINONE OXIDOREDUCTASE PIG3-RELATED"/>
    <property type="match status" value="1"/>
</dbReference>
<dbReference type="PANTHER" id="PTHR48106:SF18">
    <property type="entry name" value="QUINONE OXIDOREDUCTASE PIG3"/>
    <property type="match status" value="1"/>
</dbReference>
<dbReference type="SUPFAM" id="SSF50129">
    <property type="entry name" value="GroES-like"/>
    <property type="match status" value="1"/>
</dbReference>
<name>A0ABQ0G4N1_9PEZI</name>
<dbReference type="Pfam" id="PF08240">
    <property type="entry name" value="ADH_N"/>
    <property type="match status" value="1"/>
</dbReference>
<organism evidence="4 5">
    <name type="scientific">Madurella fahalii</name>
    <dbReference type="NCBI Taxonomy" id="1157608"/>
    <lineage>
        <taxon>Eukaryota</taxon>
        <taxon>Fungi</taxon>
        <taxon>Dikarya</taxon>
        <taxon>Ascomycota</taxon>
        <taxon>Pezizomycotina</taxon>
        <taxon>Sordariomycetes</taxon>
        <taxon>Sordariomycetidae</taxon>
        <taxon>Sordariales</taxon>
        <taxon>Sordariales incertae sedis</taxon>
        <taxon>Madurella</taxon>
    </lineage>
</organism>
<dbReference type="SUPFAM" id="SSF51735">
    <property type="entry name" value="NAD(P)-binding Rossmann-fold domains"/>
    <property type="match status" value="1"/>
</dbReference>
<dbReference type="InterPro" id="IPR011032">
    <property type="entry name" value="GroES-like_sf"/>
</dbReference>
<comment type="caution">
    <text evidence="4">The sequence shown here is derived from an EMBL/GenBank/DDBJ whole genome shotgun (WGS) entry which is preliminary data.</text>
</comment>